<dbReference type="Gene3D" id="2.170.150.20">
    <property type="entry name" value="Peptide methionine sulfoxide reductase"/>
    <property type="match status" value="1"/>
</dbReference>
<evidence type="ECO:0000256" key="2">
    <source>
        <dbReference type="ARBA" id="ARBA00007174"/>
    </source>
</evidence>
<gene>
    <name evidence="9" type="ORF">N177_0490</name>
</gene>
<dbReference type="InterPro" id="IPR002579">
    <property type="entry name" value="Met_Sox_Rdtase_MsrB_dom"/>
</dbReference>
<dbReference type="SUPFAM" id="SSF51316">
    <property type="entry name" value="Mss4-like"/>
    <property type="match status" value="1"/>
</dbReference>
<keyword evidence="4" id="KW-0479">Metal-binding</keyword>
<evidence type="ECO:0000313" key="10">
    <source>
        <dbReference type="Proteomes" id="UP000017819"/>
    </source>
</evidence>
<dbReference type="PANTHER" id="PTHR10173:SF57">
    <property type="entry name" value="PEPTIDE-METHIONINE (R)-S-OXIDE REDUCTASE"/>
    <property type="match status" value="1"/>
</dbReference>
<dbReference type="GO" id="GO:0030091">
    <property type="term" value="P:protein repair"/>
    <property type="evidence" value="ECO:0007669"/>
    <property type="project" value="InterPro"/>
</dbReference>
<dbReference type="EMBL" id="AWXZ01000013">
    <property type="protein sequence ID" value="ESR26706.1"/>
    <property type="molecule type" value="Genomic_DNA"/>
</dbReference>
<evidence type="ECO:0000256" key="7">
    <source>
        <dbReference type="ARBA" id="ARBA00048488"/>
    </source>
</evidence>
<dbReference type="GO" id="GO:0046872">
    <property type="term" value="F:metal ion binding"/>
    <property type="evidence" value="ECO:0007669"/>
    <property type="project" value="UniProtKB-KW"/>
</dbReference>
<evidence type="ECO:0000256" key="6">
    <source>
        <dbReference type="ARBA" id="ARBA00023002"/>
    </source>
</evidence>
<dbReference type="PATRIC" id="fig|631454.5.peg.480"/>
<comment type="caution">
    <text evidence="9">The sequence shown here is derived from an EMBL/GenBank/DDBJ whole genome shotgun (WGS) entry which is preliminary data.</text>
</comment>
<dbReference type="Pfam" id="PF01641">
    <property type="entry name" value="SelR"/>
    <property type="match status" value="1"/>
</dbReference>
<keyword evidence="5" id="KW-0862">Zinc</keyword>
<dbReference type="STRING" id="631454.N177_0490"/>
<dbReference type="PROSITE" id="PS51790">
    <property type="entry name" value="MSRB"/>
    <property type="match status" value="1"/>
</dbReference>
<evidence type="ECO:0000313" key="9">
    <source>
        <dbReference type="EMBL" id="ESR26706.1"/>
    </source>
</evidence>
<keyword evidence="6 9" id="KW-0560">Oxidoreductase</keyword>
<dbReference type="GO" id="GO:0033743">
    <property type="term" value="F:peptide-methionine (R)-S-oxide reductase activity"/>
    <property type="evidence" value="ECO:0007669"/>
    <property type="project" value="UniProtKB-EC"/>
</dbReference>
<dbReference type="NCBIfam" id="TIGR00357">
    <property type="entry name" value="peptide-methionine (R)-S-oxide reductase MsrB"/>
    <property type="match status" value="1"/>
</dbReference>
<dbReference type="EC" id="1.8.4.12" evidence="3"/>
<sequence>MIDRRHLLMGGVAMGTAFTGWRLFSGKASAAADTEFPFKLSEAEWRERLTPAQYRILRDHGTERAGTSPLNAEKRDGIFHCAGCDQALFDSKTKYESGTGWPSFYAPIEGAVGTAEDRSFFMTRTEVHCSNCGGHLGHVFEDGPKPTGLRYCMNGVAMTFKPASAGGAA</sequence>
<dbReference type="GO" id="GO:0005737">
    <property type="term" value="C:cytoplasm"/>
    <property type="evidence" value="ECO:0007669"/>
    <property type="project" value="TreeGrafter"/>
</dbReference>
<organism evidence="9 10">
    <name type="scientific">Lutibaculum baratangense AMV1</name>
    <dbReference type="NCBI Taxonomy" id="631454"/>
    <lineage>
        <taxon>Bacteria</taxon>
        <taxon>Pseudomonadati</taxon>
        <taxon>Pseudomonadota</taxon>
        <taxon>Alphaproteobacteria</taxon>
        <taxon>Hyphomicrobiales</taxon>
        <taxon>Tepidamorphaceae</taxon>
        <taxon>Lutibaculum</taxon>
    </lineage>
</organism>
<evidence type="ECO:0000256" key="3">
    <source>
        <dbReference type="ARBA" id="ARBA00012499"/>
    </source>
</evidence>
<comment type="catalytic activity">
    <reaction evidence="7">
        <text>L-methionyl-[protein] + [thioredoxin]-disulfide + H2O = L-methionyl-(R)-S-oxide-[protein] + [thioredoxin]-dithiol</text>
        <dbReference type="Rhea" id="RHEA:24164"/>
        <dbReference type="Rhea" id="RHEA-COMP:10698"/>
        <dbReference type="Rhea" id="RHEA-COMP:10700"/>
        <dbReference type="Rhea" id="RHEA-COMP:12313"/>
        <dbReference type="Rhea" id="RHEA-COMP:12314"/>
        <dbReference type="ChEBI" id="CHEBI:15377"/>
        <dbReference type="ChEBI" id="CHEBI:16044"/>
        <dbReference type="ChEBI" id="CHEBI:29950"/>
        <dbReference type="ChEBI" id="CHEBI:45764"/>
        <dbReference type="ChEBI" id="CHEBI:50058"/>
        <dbReference type="EC" id="1.8.4.12"/>
    </reaction>
</comment>
<protein>
    <recommendedName>
        <fullName evidence="3">peptide-methionine (R)-S-oxide reductase</fullName>
        <ecNumber evidence="3">1.8.4.12</ecNumber>
    </recommendedName>
</protein>
<evidence type="ECO:0000256" key="1">
    <source>
        <dbReference type="ARBA" id="ARBA00001947"/>
    </source>
</evidence>
<keyword evidence="10" id="KW-1185">Reference proteome</keyword>
<dbReference type="GO" id="GO:0006979">
    <property type="term" value="P:response to oxidative stress"/>
    <property type="evidence" value="ECO:0007669"/>
    <property type="project" value="InterPro"/>
</dbReference>
<evidence type="ECO:0000256" key="4">
    <source>
        <dbReference type="ARBA" id="ARBA00022723"/>
    </source>
</evidence>
<dbReference type="PANTHER" id="PTHR10173">
    <property type="entry name" value="METHIONINE SULFOXIDE REDUCTASE"/>
    <property type="match status" value="1"/>
</dbReference>
<reference evidence="9 10" key="1">
    <citation type="journal article" date="2014" name="Genome Announc.">
        <title>Draft Genome Sequence of Lutibaculum baratangense Strain AMV1T, Isolated from a Mud Volcano in Andamans, India.</title>
        <authorList>
            <person name="Singh A."/>
            <person name="Sreenivas A."/>
            <person name="Sathyanarayana Reddy G."/>
            <person name="Pinnaka A.K."/>
            <person name="Shivaji S."/>
        </authorList>
    </citation>
    <scope>NUCLEOTIDE SEQUENCE [LARGE SCALE GENOMIC DNA]</scope>
    <source>
        <strain evidence="9 10">AMV1</strain>
    </source>
</reference>
<dbReference type="Proteomes" id="UP000017819">
    <property type="component" value="Unassembled WGS sequence"/>
</dbReference>
<dbReference type="RefSeq" id="WP_023430639.1">
    <property type="nucleotide sequence ID" value="NZ_AWXZ01000013.1"/>
</dbReference>
<comment type="similarity">
    <text evidence="2">Belongs to the MsrB Met sulfoxide reductase family.</text>
</comment>
<dbReference type="InterPro" id="IPR011057">
    <property type="entry name" value="Mss4-like_sf"/>
</dbReference>
<dbReference type="eggNOG" id="COG0229">
    <property type="taxonomic scope" value="Bacteria"/>
</dbReference>
<evidence type="ECO:0000259" key="8">
    <source>
        <dbReference type="PROSITE" id="PS51790"/>
    </source>
</evidence>
<accession>V4RKW4</accession>
<evidence type="ECO:0000256" key="5">
    <source>
        <dbReference type="ARBA" id="ARBA00022833"/>
    </source>
</evidence>
<name>V4RKW4_9HYPH</name>
<comment type="cofactor">
    <cofactor evidence="1">
        <name>Zn(2+)</name>
        <dbReference type="ChEBI" id="CHEBI:29105"/>
    </cofactor>
</comment>
<dbReference type="InterPro" id="IPR028427">
    <property type="entry name" value="Met_Sox_Rdtase_MsrB"/>
</dbReference>
<proteinExistence type="inferred from homology"/>
<dbReference type="AlphaFoldDB" id="V4RKW4"/>
<feature type="domain" description="MsrB" evidence="8">
    <location>
        <begin position="42"/>
        <end position="163"/>
    </location>
</feature>
<dbReference type="OrthoDB" id="9785497at2"/>
<dbReference type="FunFam" id="2.170.150.20:FF:000001">
    <property type="entry name" value="Peptide methionine sulfoxide reductase MsrB"/>
    <property type="match status" value="1"/>
</dbReference>